<dbReference type="Proteomes" id="UP000494040">
    <property type="component" value="Unassembled WGS sequence"/>
</dbReference>
<sequence>MRIFPFIKTPLTDLTGHLLTHQEGPCADFEMKFVNCQEAYGERRAFEKCADIFADLEECFTHQKQNMRVYEMRTERLRQIKSGELSKEEAFLPGPKVDSY</sequence>
<evidence type="ECO:0000313" key="13">
    <source>
        <dbReference type="EnsemblMetazoa" id="XP_014239608.1"/>
    </source>
</evidence>
<dbReference type="PANTHER" id="PTHR21268:SF2">
    <property type="entry name" value="NADH DEHYDROGENASE [UBIQUINONE] IRON-SULFUR PROTEIN 5"/>
    <property type="match status" value="1"/>
</dbReference>
<dbReference type="AlphaFoldDB" id="A0A8I6R958"/>
<keyword evidence="11 12" id="KW-1015">Disulfide bond</keyword>
<dbReference type="Pfam" id="PF10200">
    <property type="entry name" value="Ndufs5"/>
    <property type="match status" value="1"/>
</dbReference>
<evidence type="ECO:0000256" key="5">
    <source>
        <dbReference type="ARBA" id="ARBA00022448"/>
    </source>
</evidence>
<feature type="disulfide bond" evidence="12">
    <location>
        <begin position="36"/>
        <end position="49"/>
    </location>
</feature>
<evidence type="ECO:0000256" key="11">
    <source>
        <dbReference type="ARBA" id="ARBA00023157"/>
    </source>
</evidence>
<dbReference type="OMA" id="QECAFMT"/>
<evidence type="ECO:0000256" key="1">
    <source>
        <dbReference type="ARBA" id="ARBA00003195"/>
    </source>
</evidence>
<keyword evidence="14" id="KW-1185">Reference proteome</keyword>
<dbReference type="EnsemblMetazoa" id="XM_014384122.2">
    <property type="protein sequence ID" value="XP_014239608.1"/>
    <property type="gene ID" value="LOC106661022"/>
</dbReference>
<dbReference type="GO" id="GO:0005758">
    <property type="term" value="C:mitochondrial intermembrane space"/>
    <property type="evidence" value="ECO:0007669"/>
    <property type="project" value="UniProtKB-SubCell"/>
</dbReference>
<keyword evidence="10" id="KW-0472">Membrane</keyword>
<dbReference type="OrthoDB" id="9992197at2759"/>
<accession>A0A8I6R958</accession>
<evidence type="ECO:0000256" key="9">
    <source>
        <dbReference type="ARBA" id="ARBA00023128"/>
    </source>
</evidence>
<dbReference type="GO" id="GO:0005743">
    <property type="term" value="C:mitochondrial inner membrane"/>
    <property type="evidence" value="ECO:0007669"/>
    <property type="project" value="UniProtKB-SubCell"/>
</dbReference>
<dbReference type="GeneID" id="106661022"/>
<dbReference type="PROSITE" id="PS51808">
    <property type="entry name" value="CHCH"/>
    <property type="match status" value="1"/>
</dbReference>
<dbReference type="InterPro" id="IPR019342">
    <property type="entry name" value="NADH_UbQ_OxRdtase_FeS-su5"/>
</dbReference>
<protein>
    <recommendedName>
        <fullName evidence="15">Complex I-15 kDa</fullName>
    </recommendedName>
</protein>
<keyword evidence="9" id="KW-0496">Mitochondrion</keyword>
<proteinExistence type="inferred from homology"/>
<organism evidence="13 14">
    <name type="scientific">Cimex lectularius</name>
    <name type="common">Bed bug</name>
    <name type="synonym">Acanthia lectularia</name>
    <dbReference type="NCBI Taxonomy" id="79782"/>
    <lineage>
        <taxon>Eukaryota</taxon>
        <taxon>Metazoa</taxon>
        <taxon>Ecdysozoa</taxon>
        <taxon>Arthropoda</taxon>
        <taxon>Hexapoda</taxon>
        <taxon>Insecta</taxon>
        <taxon>Pterygota</taxon>
        <taxon>Neoptera</taxon>
        <taxon>Paraneoptera</taxon>
        <taxon>Hemiptera</taxon>
        <taxon>Heteroptera</taxon>
        <taxon>Panheteroptera</taxon>
        <taxon>Cimicomorpha</taxon>
        <taxon>Cimicidae</taxon>
        <taxon>Cimex</taxon>
    </lineage>
</organism>
<keyword evidence="8" id="KW-0249">Electron transport</keyword>
<keyword evidence="5" id="KW-0813">Transport</keyword>
<evidence type="ECO:0000256" key="10">
    <source>
        <dbReference type="ARBA" id="ARBA00023136"/>
    </source>
</evidence>
<evidence type="ECO:0008006" key="15">
    <source>
        <dbReference type="Google" id="ProtNLM"/>
    </source>
</evidence>
<evidence type="ECO:0000256" key="6">
    <source>
        <dbReference type="ARBA" id="ARBA00022660"/>
    </source>
</evidence>
<evidence type="ECO:0000256" key="7">
    <source>
        <dbReference type="ARBA" id="ARBA00022792"/>
    </source>
</evidence>
<evidence type="ECO:0000256" key="3">
    <source>
        <dbReference type="ARBA" id="ARBA00004637"/>
    </source>
</evidence>
<reference evidence="13" key="1">
    <citation type="submission" date="2022-01" db="UniProtKB">
        <authorList>
            <consortium name="EnsemblMetazoa"/>
        </authorList>
    </citation>
    <scope>IDENTIFICATION</scope>
</reference>
<name>A0A8I6R958_CIMLE</name>
<comment type="similarity">
    <text evidence="4">Belongs to the complex I NDUFS5 subunit family.</text>
</comment>
<comment type="function">
    <text evidence="1">Accessory subunit of the mitochondrial membrane respiratory chain NADH dehydrogenase (Complex I), that is believed not to be involved in catalysis. Complex I functions in the transfer of electrons from NADH to the respiratory chain. The immediate electron acceptor for the enzyme is believed to be ubiquinone.</text>
</comment>
<keyword evidence="7" id="KW-0999">Mitochondrion inner membrane</keyword>
<evidence type="ECO:0000256" key="4">
    <source>
        <dbReference type="ARBA" id="ARBA00007372"/>
    </source>
</evidence>
<evidence type="ECO:0000313" key="14">
    <source>
        <dbReference type="Proteomes" id="UP000494040"/>
    </source>
</evidence>
<comment type="subcellular location">
    <subcellularLocation>
        <location evidence="3">Mitochondrion inner membrane</location>
        <topology evidence="3">Peripheral membrane protein</topology>
    </subcellularLocation>
    <subcellularLocation>
        <location evidence="2">Mitochondrion intermembrane space</location>
    </subcellularLocation>
</comment>
<keyword evidence="6" id="KW-0679">Respiratory chain</keyword>
<dbReference type="PANTHER" id="PTHR21268">
    <property type="entry name" value="NADH DEHYDROGENASE [UBIQUINONE] IRON-SULFUR PROTEIN 5"/>
    <property type="match status" value="1"/>
</dbReference>
<dbReference type="RefSeq" id="XP_014239608.1">
    <property type="nucleotide sequence ID" value="XM_014384122.2"/>
</dbReference>
<feature type="disulfide bond" evidence="12">
    <location>
        <begin position="26"/>
        <end position="59"/>
    </location>
</feature>
<evidence type="ECO:0000256" key="8">
    <source>
        <dbReference type="ARBA" id="ARBA00022982"/>
    </source>
</evidence>
<evidence type="ECO:0000256" key="12">
    <source>
        <dbReference type="PIRSR" id="PIRSR619342-50"/>
    </source>
</evidence>
<dbReference type="KEGG" id="clec:106661022"/>
<evidence type="ECO:0000256" key="2">
    <source>
        <dbReference type="ARBA" id="ARBA00004569"/>
    </source>
</evidence>